<sequence length="94" mass="10404">MQLIDPNHPAYRRLWVRIAIVAVCFGWAAVEIVGGDPFWAVISAAAGAYAFYMLFWTFKPQPEVAEPVVRPDAEEEDEPAEISAEKPSKDGPAE</sequence>
<feature type="transmembrane region" description="Helical" evidence="2">
    <location>
        <begin position="14"/>
        <end position="32"/>
    </location>
</feature>
<organism evidence="3 4">
    <name type="scientific">Rhizobium lentis</name>
    <dbReference type="NCBI Taxonomy" id="1138194"/>
    <lineage>
        <taxon>Bacteria</taxon>
        <taxon>Pseudomonadati</taxon>
        <taxon>Pseudomonadota</taxon>
        <taxon>Alphaproteobacteria</taxon>
        <taxon>Hyphomicrobiales</taxon>
        <taxon>Rhizobiaceae</taxon>
        <taxon>Rhizobium/Agrobacterium group</taxon>
        <taxon>Rhizobium</taxon>
    </lineage>
</organism>
<accession>A0A9Q3MI68</accession>
<gene>
    <name evidence="3" type="ORF">HJB63_27630</name>
</gene>
<proteinExistence type="predicted"/>
<feature type="transmembrane region" description="Helical" evidence="2">
    <location>
        <begin position="38"/>
        <end position="58"/>
    </location>
</feature>
<dbReference type="RefSeq" id="WP_221109421.1">
    <property type="nucleotide sequence ID" value="NZ_JABDXU010000011.1"/>
</dbReference>
<evidence type="ECO:0008006" key="5">
    <source>
        <dbReference type="Google" id="ProtNLM"/>
    </source>
</evidence>
<evidence type="ECO:0000313" key="4">
    <source>
        <dbReference type="Proteomes" id="UP000749740"/>
    </source>
</evidence>
<feature type="compositionally biased region" description="Basic and acidic residues" evidence="1">
    <location>
        <begin position="83"/>
        <end position="94"/>
    </location>
</feature>
<evidence type="ECO:0000256" key="2">
    <source>
        <dbReference type="SAM" id="Phobius"/>
    </source>
</evidence>
<evidence type="ECO:0000256" key="1">
    <source>
        <dbReference type="SAM" id="MobiDB-lite"/>
    </source>
</evidence>
<name>A0A9Q3MI68_9HYPH</name>
<dbReference type="Proteomes" id="UP000749740">
    <property type="component" value="Unassembled WGS sequence"/>
</dbReference>
<keyword evidence="2" id="KW-0472">Membrane</keyword>
<dbReference type="AlphaFoldDB" id="A0A9Q3MI68"/>
<protein>
    <recommendedName>
        <fullName evidence="5">DUF3329 domain-containing protein</fullName>
    </recommendedName>
</protein>
<feature type="region of interest" description="Disordered" evidence="1">
    <location>
        <begin position="66"/>
        <end position="94"/>
    </location>
</feature>
<comment type="caution">
    <text evidence="3">The sequence shown here is derived from an EMBL/GenBank/DDBJ whole genome shotgun (WGS) entry which is preliminary data.</text>
</comment>
<keyword evidence="2" id="KW-1133">Transmembrane helix</keyword>
<reference evidence="3" key="1">
    <citation type="submission" date="2020-04" db="EMBL/GenBank/DDBJ databases">
        <title>Global-level population genomics: horizontal gene transfer, symbiosis and evolution in Rhizobia.</title>
        <authorList>
            <person name="Gai Y."/>
        </authorList>
    </citation>
    <scope>NUCLEOTIDE SEQUENCE</scope>
    <source>
        <strain evidence="3">BLR57</strain>
    </source>
</reference>
<dbReference type="EMBL" id="JABDYC010000013">
    <property type="protein sequence ID" value="MBX5026289.1"/>
    <property type="molecule type" value="Genomic_DNA"/>
</dbReference>
<keyword evidence="2" id="KW-0812">Transmembrane</keyword>
<evidence type="ECO:0000313" key="3">
    <source>
        <dbReference type="EMBL" id="MBX5026289.1"/>
    </source>
</evidence>